<dbReference type="RefSeq" id="WP_179770029.1">
    <property type="nucleotide sequence ID" value="NZ_JACCFO010000001.1"/>
</dbReference>
<dbReference type="Pfam" id="PF04015">
    <property type="entry name" value="DUF362"/>
    <property type="match status" value="1"/>
</dbReference>
<accession>A0A853BW09</accession>
<name>A0A853BW09_9ACTN</name>
<sequence length="418" mass="43594">MRGVPLARIRRRLPSAALADPAARAYTETAALLRGAGVGAGATVAVTAGSRGIHGIAEVLAAVARAVADAGARPVLFAAMGSHGGGTAQGQRDVLAALGVTERAVGAPVSCSDRVVHLGETGPPLPGLPVYFAAEAAAADAIVAVNRVKPHTSFHGPHESGLLKMLTVGAGRARGAAMVHRLGWAHMVDAIAAISAVVLERLPVIGGVALVQDPYERLSVVEAVPADRLADREPELLERARALLPRLPVDDLDALVVREMGKTYSGCGMDTNVIGRLRLEGMAEPDRPRIRCLGVLDLSPDSHGNATGVGLADFTTERLAAAIDREATYLNCLTSGGPQRAAVPMTFPDDAALLDAMGRMLRPADEALVRMAVIDNTLALDEMWVSEAVLAEVEAAEDIEVLDRRPGPEFDARGRLVL</sequence>
<evidence type="ECO:0000259" key="1">
    <source>
        <dbReference type="Pfam" id="PF04015"/>
    </source>
</evidence>
<dbReference type="InterPro" id="IPR007160">
    <property type="entry name" value="DUF362"/>
</dbReference>
<evidence type="ECO:0000313" key="3">
    <source>
        <dbReference type="Proteomes" id="UP000575985"/>
    </source>
</evidence>
<protein>
    <recommendedName>
        <fullName evidence="1">DUF362 domain-containing protein</fullName>
    </recommendedName>
</protein>
<dbReference type="Proteomes" id="UP000575985">
    <property type="component" value="Unassembled WGS sequence"/>
</dbReference>
<feature type="domain" description="DUF362" evidence="1">
    <location>
        <begin position="58"/>
        <end position="208"/>
    </location>
</feature>
<dbReference type="Gene3D" id="3.40.50.11440">
    <property type="match status" value="1"/>
</dbReference>
<organism evidence="2 3">
    <name type="scientific">Streptomonospora nanhaiensis</name>
    <dbReference type="NCBI Taxonomy" id="1323731"/>
    <lineage>
        <taxon>Bacteria</taxon>
        <taxon>Bacillati</taxon>
        <taxon>Actinomycetota</taxon>
        <taxon>Actinomycetes</taxon>
        <taxon>Streptosporangiales</taxon>
        <taxon>Nocardiopsidaceae</taxon>
        <taxon>Streptomonospora</taxon>
    </lineage>
</organism>
<gene>
    <name evidence="2" type="ORF">HNR12_005253</name>
</gene>
<comment type="caution">
    <text evidence="2">The sequence shown here is derived from an EMBL/GenBank/DDBJ whole genome shotgun (WGS) entry which is preliminary data.</text>
</comment>
<dbReference type="AlphaFoldDB" id="A0A853BW09"/>
<dbReference type="EMBL" id="JACCFO010000001">
    <property type="protein sequence ID" value="NYI98976.1"/>
    <property type="molecule type" value="Genomic_DNA"/>
</dbReference>
<keyword evidence="3" id="KW-1185">Reference proteome</keyword>
<reference evidence="2 3" key="1">
    <citation type="submission" date="2020-07" db="EMBL/GenBank/DDBJ databases">
        <title>Sequencing the genomes of 1000 actinobacteria strains.</title>
        <authorList>
            <person name="Klenk H.-P."/>
        </authorList>
    </citation>
    <scope>NUCLEOTIDE SEQUENCE [LARGE SCALE GENOMIC DNA]</scope>
    <source>
        <strain evidence="2 3">DSM 45927</strain>
    </source>
</reference>
<evidence type="ECO:0000313" key="2">
    <source>
        <dbReference type="EMBL" id="NYI98976.1"/>
    </source>
</evidence>
<proteinExistence type="predicted"/>